<feature type="transmembrane region" description="Helical" evidence="10">
    <location>
        <begin position="303"/>
        <end position="322"/>
    </location>
</feature>
<keyword evidence="13" id="KW-1185">Reference proteome</keyword>
<evidence type="ECO:0000256" key="10">
    <source>
        <dbReference type="SAM" id="Phobius"/>
    </source>
</evidence>
<evidence type="ECO:0000256" key="3">
    <source>
        <dbReference type="ARBA" id="ARBA00022475"/>
    </source>
</evidence>
<evidence type="ECO:0000256" key="5">
    <source>
        <dbReference type="ARBA" id="ARBA00022989"/>
    </source>
</evidence>
<dbReference type="InterPro" id="IPR005829">
    <property type="entry name" value="Sugar_transporter_CS"/>
</dbReference>
<feature type="transmembrane region" description="Helical" evidence="10">
    <location>
        <begin position="328"/>
        <end position="350"/>
    </location>
</feature>
<proteinExistence type="inferred from homology"/>
<feature type="transmembrane region" description="Helical" evidence="10">
    <location>
        <begin position="276"/>
        <end position="296"/>
    </location>
</feature>
<reference evidence="12" key="1">
    <citation type="submission" date="2023-09" db="EMBL/GenBank/DDBJ databases">
        <title>30 novel species of actinomycetes from the DSMZ collection.</title>
        <authorList>
            <person name="Nouioui I."/>
        </authorList>
    </citation>
    <scope>NUCLEOTIDE SEQUENCE</scope>
    <source>
        <strain evidence="12">DSM 115977</strain>
    </source>
</reference>
<feature type="transmembrane region" description="Helical" evidence="10">
    <location>
        <begin position="238"/>
        <end position="256"/>
    </location>
</feature>
<evidence type="ECO:0000256" key="9">
    <source>
        <dbReference type="SAM" id="MobiDB-lite"/>
    </source>
</evidence>
<evidence type="ECO:0000256" key="4">
    <source>
        <dbReference type="ARBA" id="ARBA00022692"/>
    </source>
</evidence>
<dbReference type="Pfam" id="PF07690">
    <property type="entry name" value="MFS_1"/>
    <property type="match status" value="1"/>
</dbReference>
<feature type="compositionally biased region" description="Basic residues" evidence="9">
    <location>
        <begin position="8"/>
        <end position="22"/>
    </location>
</feature>
<dbReference type="RefSeq" id="WP_311412102.1">
    <property type="nucleotide sequence ID" value="NZ_JAVRFL010000014.1"/>
</dbReference>
<feature type="transmembrane region" description="Helical" evidence="10">
    <location>
        <begin position="121"/>
        <end position="143"/>
    </location>
</feature>
<comment type="subcellular location">
    <subcellularLocation>
        <location evidence="1">Cell inner membrane</location>
        <topology evidence="1">Multi-pass membrane protein</topology>
    </subcellularLocation>
</comment>
<keyword evidence="3" id="KW-1003">Cell membrane</keyword>
<dbReference type="InterPro" id="IPR036259">
    <property type="entry name" value="MFS_trans_sf"/>
</dbReference>
<keyword evidence="4 10" id="KW-0812">Transmembrane</keyword>
<dbReference type="EMBL" id="JAVRFL010000014">
    <property type="protein sequence ID" value="MDT0530054.1"/>
    <property type="molecule type" value="Genomic_DNA"/>
</dbReference>
<dbReference type="PROSITE" id="PS00216">
    <property type="entry name" value="SUGAR_TRANSPORT_1"/>
    <property type="match status" value="1"/>
</dbReference>
<evidence type="ECO:0000256" key="6">
    <source>
        <dbReference type="ARBA" id="ARBA00023136"/>
    </source>
</evidence>
<feature type="region of interest" description="Disordered" evidence="9">
    <location>
        <begin position="1"/>
        <end position="24"/>
    </location>
</feature>
<evidence type="ECO:0000256" key="8">
    <source>
        <dbReference type="ARBA" id="ARBA00040914"/>
    </source>
</evidence>
<feature type="domain" description="Major facilitator superfamily (MFS) profile" evidence="11">
    <location>
        <begin position="27"/>
        <end position="416"/>
    </location>
</feature>
<dbReference type="InterPro" id="IPR011701">
    <property type="entry name" value="MFS"/>
</dbReference>
<name>A0ABU2WVV6_9ACTN</name>
<comment type="caution">
    <text evidence="12">The sequence shown here is derived from an EMBL/GenBank/DDBJ whole genome shotgun (WGS) entry which is preliminary data.</text>
</comment>
<feature type="transmembrane region" description="Helical" evidence="10">
    <location>
        <begin position="393"/>
        <end position="414"/>
    </location>
</feature>
<dbReference type="SUPFAM" id="SSF103473">
    <property type="entry name" value="MFS general substrate transporter"/>
    <property type="match status" value="1"/>
</dbReference>
<feature type="transmembrane region" description="Helical" evidence="10">
    <location>
        <begin position="190"/>
        <end position="209"/>
    </location>
</feature>
<organism evidence="12 13">
    <name type="scientific">Micromonospora reichwaldensis</name>
    <dbReference type="NCBI Taxonomy" id="3075516"/>
    <lineage>
        <taxon>Bacteria</taxon>
        <taxon>Bacillati</taxon>
        <taxon>Actinomycetota</taxon>
        <taxon>Actinomycetes</taxon>
        <taxon>Micromonosporales</taxon>
        <taxon>Micromonosporaceae</taxon>
        <taxon>Micromonospora</taxon>
    </lineage>
</organism>
<accession>A0ABU2WVV6</accession>
<dbReference type="InterPro" id="IPR020846">
    <property type="entry name" value="MFS_dom"/>
</dbReference>
<gene>
    <name evidence="12" type="ORF">RM555_13760</name>
</gene>
<dbReference type="Proteomes" id="UP001180973">
    <property type="component" value="Unassembled WGS sequence"/>
</dbReference>
<dbReference type="Gene3D" id="1.20.1250.20">
    <property type="entry name" value="MFS general substrate transporter like domains"/>
    <property type="match status" value="1"/>
</dbReference>
<dbReference type="PANTHER" id="PTHR23513:SF9">
    <property type="entry name" value="ENTEROBACTIN EXPORTER ENTS"/>
    <property type="match status" value="1"/>
</dbReference>
<keyword evidence="2" id="KW-0813">Transport</keyword>
<feature type="transmembrane region" description="Helical" evidence="10">
    <location>
        <begin position="164"/>
        <end position="184"/>
    </location>
</feature>
<feature type="transmembrane region" description="Helical" evidence="10">
    <location>
        <begin position="362"/>
        <end position="381"/>
    </location>
</feature>
<dbReference type="PANTHER" id="PTHR23513">
    <property type="entry name" value="INTEGRAL MEMBRANE EFFLUX PROTEIN-RELATED"/>
    <property type="match status" value="1"/>
</dbReference>
<comment type="similarity">
    <text evidence="7">Belongs to the major facilitator superfamily. Drug:H(+) antiporter-3 (DHA3) (TC 2.A.1.21) family.</text>
</comment>
<keyword evidence="6 10" id="KW-0472">Membrane</keyword>
<evidence type="ECO:0000259" key="11">
    <source>
        <dbReference type="PROSITE" id="PS50850"/>
    </source>
</evidence>
<dbReference type="PROSITE" id="PS50850">
    <property type="entry name" value="MFS"/>
    <property type="match status" value="1"/>
</dbReference>
<feature type="transmembrane region" description="Helical" evidence="10">
    <location>
        <begin position="61"/>
        <end position="88"/>
    </location>
</feature>
<keyword evidence="5 10" id="KW-1133">Transmembrane helix</keyword>
<dbReference type="CDD" id="cd06173">
    <property type="entry name" value="MFS_MefA_like"/>
    <property type="match status" value="1"/>
</dbReference>
<evidence type="ECO:0000256" key="2">
    <source>
        <dbReference type="ARBA" id="ARBA00022448"/>
    </source>
</evidence>
<protein>
    <recommendedName>
        <fullName evidence="8">Multidrug efflux pump Tap</fullName>
    </recommendedName>
</protein>
<evidence type="ECO:0000256" key="7">
    <source>
        <dbReference type="ARBA" id="ARBA00038075"/>
    </source>
</evidence>
<evidence type="ECO:0000256" key="1">
    <source>
        <dbReference type="ARBA" id="ARBA00004429"/>
    </source>
</evidence>
<evidence type="ECO:0000313" key="12">
    <source>
        <dbReference type="EMBL" id="MDT0530054.1"/>
    </source>
</evidence>
<sequence length="478" mass="49396">MIGSGPRGRARHRHHPRHRQPTPRRAPLLLVEAATLLSNTGNGVANVALPWLVLERTGSPTAAGVVAAATALPLLLSGLVSGTVVDLLGRRRTALVSDTLSAVSVAAIPVVDALLGLNLGWIVALAVLGAVFDPAGLTARETLLPAAAQAAGWRIERANGVHEAVWGLAFLIGPGVGGILIAAIGPGSTLWVTAAGFALAVAMIAAVRLPGAGRPERPPSGLWRGTAEGLRFVWRDKLLRTIALLTMVLAALYLPVEGVLLPAWFVGRGEPARLGALLMAMSAGGVVGALASGMAGRLIRRHTLMVISLVVIGMALVGLATLPPFPAMIGFAVAIGLAYGPVNPLSNYAMQTRTPERLRGRVVGVMTSFAYAAGPAGYLLAGPLVGWVGLRTAFLVLAGALLVATLAAAPLPALRALDEPPRYPPAPPGGPGERVEELVPLNGQYASATRRDTPRVQGRVRVEGLWTPATHRDAPVRG</sequence>
<evidence type="ECO:0000313" key="13">
    <source>
        <dbReference type="Proteomes" id="UP001180973"/>
    </source>
</evidence>